<organism evidence="5 6">
    <name type="scientific">Candidatus Limadaptatus stercorigallinarum</name>
    <dbReference type="NCBI Taxonomy" id="2840845"/>
    <lineage>
        <taxon>Bacteria</taxon>
        <taxon>Bacillati</taxon>
        <taxon>Bacillota</taxon>
        <taxon>Clostridia</taxon>
        <taxon>Eubacteriales</taxon>
        <taxon>Candidatus Limadaptatus</taxon>
    </lineage>
</organism>
<dbReference type="PANTHER" id="PTHR19288">
    <property type="entry name" value="4-NITROPHENYLPHOSPHATASE-RELATED"/>
    <property type="match status" value="1"/>
</dbReference>
<dbReference type="SUPFAM" id="SSF56784">
    <property type="entry name" value="HAD-like"/>
    <property type="match status" value="1"/>
</dbReference>
<dbReference type="EC" id="3.1.3.-" evidence="1"/>
<feature type="binding site" evidence="4">
    <location>
        <position position="16"/>
    </location>
    <ligand>
        <name>Mg(2+)</name>
        <dbReference type="ChEBI" id="CHEBI:18420"/>
    </ligand>
</feature>
<dbReference type="Pfam" id="PF13242">
    <property type="entry name" value="Hydrolase_like"/>
    <property type="match status" value="1"/>
</dbReference>
<comment type="similarity">
    <text evidence="1">Belongs to the HAD-like hydrolase superfamily. NagD family.</text>
</comment>
<feature type="binding site" evidence="3">
    <location>
        <position position="186"/>
    </location>
    <ligand>
        <name>substrate</name>
    </ligand>
</feature>
<keyword evidence="1 4" id="KW-0460">Magnesium</keyword>
<dbReference type="GO" id="GO:0046872">
    <property type="term" value="F:metal ion binding"/>
    <property type="evidence" value="ECO:0007669"/>
    <property type="project" value="UniProtKB-KW"/>
</dbReference>
<dbReference type="Proteomes" id="UP000824088">
    <property type="component" value="Unassembled WGS sequence"/>
</dbReference>
<comment type="cofactor">
    <cofactor evidence="4">
        <name>Mg(2+)</name>
        <dbReference type="ChEBI" id="CHEBI:18420"/>
    </cofactor>
    <text evidence="4">Divalent metal ions. Mg(2+) is the most effective.</text>
</comment>
<reference evidence="5" key="2">
    <citation type="journal article" date="2021" name="PeerJ">
        <title>Extensive microbial diversity within the chicken gut microbiome revealed by metagenomics and culture.</title>
        <authorList>
            <person name="Gilroy R."/>
            <person name="Ravi A."/>
            <person name="Getino M."/>
            <person name="Pursley I."/>
            <person name="Horton D.L."/>
            <person name="Alikhan N.F."/>
            <person name="Baker D."/>
            <person name="Gharbi K."/>
            <person name="Hall N."/>
            <person name="Watson M."/>
            <person name="Adriaenssens E.M."/>
            <person name="Foster-Nyarko E."/>
            <person name="Jarju S."/>
            <person name="Secka A."/>
            <person name="Antonio M."/>
            <person name="Oren A."/>
            <person name="Chaudhuri R.R."/>
            <person name="La Ragione R."/>
            <person name="Hildebrand F."/>
            <person name="Pallen M.J."/>
        </authorList>
    </citation>
    <scope>NUCLEOTIDE SEQUENCE</scope>
    <source>
        <strain evidence="5">1063</strain>
    </source>
</reference>
<dbReference type="InterPro" id="IPR036412">
    <property type="entry name" value="HAD-like_sf"/>
</dbReference>
<evidence type="ECO:0000256" key="2">
    <source>
        <dbReference type="PIRSR" id="PIRSR000915-1"/>
    </source>
</evidence>
<gene>
    <name evidence="5" type="ORF">IAD51_03395</name>
</gene>
<dbReference type="Gene3D" id="3.40.50.1000">
    <property type="entry name" value="HAD superfamily/HAD-like"/>
    <property type="match status" value="2"/>
</dbReference>
<dbReference type="Pfam" id="PF13344">
    <property type="entry name" value="Hydrolase_6"/>
    <property type="match status" value="1"/>
</dbReference>
<dbReference type="InterPro" id="IPR006357">
    <property type="entry name" value="HAD-SF_hydro_IIA"/>
</dbReference>
<protein>
    <recommendedName>
        <fullName evidence="1">Acid sugar phosphatase</fullName>
        <ecNumber evidence="1">3.1.3.-</ecNumber>
    </recommendedName>
</protein>
<evidence type="ECO:0000313" key="5">
    <source>
        <dbReference type="EMBL" id="HIU21271.1"/>
    </source>
</evidence>
<dbReference type="InterPro" id="IPR023214">
    <property type="entry name" value="HAD_sf"/>
</dbReference>
<evidence type="ECO:0000313" key="6">
    <source>
        <dbReference type="Proteomes" id="UP000824088"/>
    </source>
</evidence>
<reference evidence="5" key="1">
    <citation type="submission" date="2020-10" db="EMBL/GenBank/DDBJ databases">
        <authorList>
            <person name="Gilroy R."/>
        </authorList>
    </citation>
    <scope>NUCLEOTIDE SEQUENCE</scope>
    <source>
        <strain evidence="5">1063</strain>
    </source>
</reference>
<name>A0A9D1HRF6_9FIRM</name>
<dbReference type="AlphaFoldDB" id="A0A9D1HRF6"/>
<feature type="binding site" evidence="4">
    <location>
        <position position="211"/>
    </location>
    <ligand>
        <name>Mg(2+)</name>
        <dbReference type="ChEBI" id="CHEBI:18420"/>
    </ligand>
</feature>
<dbReference type="GO" id="GO:0016791">
    <property type="term" value="F:phosphatase activity"/>
    <property type="evidence" value="ECO:0007669"/>
    <property type="project" value="TreeGrafter"/>
</dbReference>
<dbReference type="EMBL" id="DVMN01000059">
    <property type="protein sequence ID" value="HIU21271.1"/>
    <property type="molecule type" value="Genomic_DNA"/>
</dbReference>
<accession>A0A9D1HRF6</accession>
<proteinExistence type="inferred from homology"/>
<dbReference type="PIRSF" id="PIRSF000915">
    <property type="entry name" value="PGP-type_phosphatase"/>
    <property type="match status" value="1"/>
</dbReference>
<evidence type="ECO:0000256" key="4">
    <source>
        <dbReference type="PIRSR" id="PIRSR000915-3"/>
    </source>
</evidence>
<feature type="binding site" evidence="4">
    <location>
        <position position="14"/>
    </location>
    <ligand>
        <name>Mg(2+)</name>
        <dbReference type="ChEBI" id="CHEBI:18420"/>
    </ligand>
</feature>
<dbReference type="NCBIfam" id="TIGR01460">
    <property type="entry name" value="HAD-SF-IIA"/>
    <property type="match status" value="1"/>
</dbReference>
<dbReference type="PANTHER" id="PTHR19288:SF46">
    <property type="entry name" value="HALOACID DEHALOGENASE-LIKE HYDROLASE DOMAIN-CONTAINING PROTEIN 2"/>
    <property type="match status" value="1"/>
</dbReference>
<dbReference type="GO" id="GO:0005737">
    <property type="term" value="C:cytoplasm"/>
    <property type="evidence" value="ECO:0007669"/>
    <property type="project" value="TreeGrafter"/>
</dbReference>
<feature type="active site" description="Proton donor" evidence="2">
    <location>
        <position position="16"/>
    </location>
</feature>
<keyword evidence="5" id="KW-0378">Hydrolase</keyword>
<keyword evidence="1 4" id="KW-0479">Metal-binding</keyword>
<evidence type="ECO:0000256" key="3">
    <source>
        <dbReference type="PIRSR" id="PIRSR000915-2"/>
    </source>
</evidence>
<evidence type="ECO:0000256" key="1">
    <source>
        <dbReference type="PIRNR" id="PIRNR000915"/>
    </source>
</evidence>
<comment type="caution">
    <text evidence="5">The sequence shown here is derived from an EMBL/GenBank/DDBJ whole genome shotgun (WGS) entry which is preliminary data.</text>
</comment>
<comment type="function">
    <text evidence="1">Catalyzes the dephosphorylation of 2-6 carbon acid sugars in vitro.</text>
</comment>
<sequence length="262" mass="29388">MAKNIREVELFLFDLDGTVYIGDNEIEGSFAAVNRLREMGKRICFFTNNSSRMHTDYIARLNNLGLRVYSDEIYTSGQVTCEYLLDNYRGKKVYLLGNDRLRSEFEMYGIELVEDDPDLAVIGFDTSLTYDKLYKFCRFVNDGLPFIATHPDNFCPAEGCPMPDVGAMLSAIKLTVGRDPDLVMGKPHRTAGQRIALKYNLPPRKIAMVGDRLYTDIAFGKNCGFVSVLVLSGETTAEAAAKSKVKPDYILSAVREIPDMLV</sequence>
<feature type="active site" description="Nucleophile" evidence="2">
    <location>
        <position position="14"/>
    </location>
</feature>